<gene>
    <name evidence="2" type="ORF">HNR02_003868</name>
</gene>
<sequence>MKLGITAFVTDESAHPAVLAKAIEERGFDALFLAEHSHIPVSRETPYPRGGEMARAYYRALDPFVALTAAAAATSTLKLGTGIALLIQRDVLHTAKSVASLHLLSGGRFLFGVGVGWNREEMRNHGTDPRTRGALLDEQIQALRTLWTSDEAEFHGVHVDFDAVWQWPKPPSPVPVYIGGNSTAALDRAKRLGAGWLPNVLPDPEAAAAQIAQAGSVPVTATSAPPDPALLDAYAEAGAERVTLALPAGSEGDTLRKLDALAALVARVSR</sequence>
<dbReference type="InterPro" id="IPR051260">
    <property type="entry name" value="Diverse_substr_monoxygenases"/>
</dbReference>
<evidence type="ECO:0000313" key="2">
    <source>
        <dbReference type="EMBL" id="NYI90545.1"/>
    </source>
</evidence>
<reference evidence="2 3" key="1">
    <citation type="submission" date="2020-07" db="EMBL/GenBank/DDBJ databases">
        <title>Sequencing the genomes of 1000 actinobacteria strains.</title>
        <authorList>
            <person name="Klenk H.-P."/>
        </authorList>
    </citation>
    <scope>NUCLEOTIDE SEQUENCE [LARGE SCALE GENOMIC DNA]</scope>
    <source>
        <strain evidence="2 3">DSM 104006</strain>
    </source>
</reference>
<dbReference type="InterPro" id="IPR019921">
    <property type="entry name" value="Lucif-like_OxRdtase_Rv2161c"/>
</dbReference>
<protein>
    <submittedName>
        <fullName evidence="2">Putative F420-dependent oxidoreductase</fullName>
    </submittedName>
</protein>
<evidence type="ECO:0000313" key="3">
    <source>
        <dbReference type="Proteomes" id="UP000549616"/>
    </source>
</evidence>
<dbReference type="SUPFAM" id="SSF51679">
    <property type="entry name" value="Bacterial luciferase-like"/>
    <property type="match status" value="1"/>
</dbReference>
<dbReference type="InterPro" id="IPR011251">
    <property type="entry name" value="Luciferase-like_dom"/>
</dbReference>
<keyword evidence="3" id="KW-1185">Reference proteome</keyword>
<dbReference type="Gene3D" id="3.20.20.30">
    <property type="entry name" value="Luciferase-like domain"/>
    <property type="match status" value="1"/>
</dbReference>
<dbReference type="PANTHER" id="PTHR30011:SF32">
    <property type="entry name" value="CONSERVED PROTEIN"/>
    <property type="match status" value="1"/>
</dbReference>
<dbReference type="Proteomes" id="UP000549616">
    <property type="component" value="Unassembled WGS sequence"/>
</dbReference>
<comment type="caution">
    <text evidence="2">The sequence shown here is derived from an EMBL/GenBank/DDBJ whole genome shotgun (WGS) entry which is preliminary data.</text>
</comment>
<proteinExistence type="predicted"/>
<dbReference type="EMBL" id="JACCFK010000001">
    <property type="protein sequence ID" value="NYI90545.1"/>
    <property type="molecule type" value="Genomic_DNA"/>
</dbReference>
<dbReference type="NCBIfam" id="TIGR03619">
    <property type="entry name" value="F420_Rv2161c"/>
    <property type="match status" value="1"/>
</dbReference>
<evidence type="ECO:0000259" key="1">
    <source>
        <dbReference type="Pfam" id="PF00296"/>
    </source>
</evidence>
<dbReference type="PANTHER" id="PTHR30011">
    <property type="entry name" value="ALKANESULFONATE MONOOXYGENASE-RELATED"/>
    <property type="match status" value="1"/>
</dbReference>
<organism evidence="2 3">
    <name type="scientific">Amycolatopsis endophytica</name>
    <dbReference type="NCBI Taxonomy" id="860233"/>
    <lineage>
        <taxon>Bacteria</taxon>
        <taxon>Bacillati</taxon>
        <taxon>Actinomycetota</taxon>
        <taxon>Actinomycetes</taxon>
        <taxon>Pseudonocardiales</taxon>
        <taxon>Pseudonocardiaceae</taxon>
        <taxon>Amycolatopsis</taxon>
    </lineage>
</organism>
<dbReference type="Pfam" id="PF00296">
    <property type="entry name" value="Bac_luciferase"/>
    <property type="match status" value="1"/>
</dbReference>
<accession>A0A853B6W3</accession>
<dbReference type="RefSeq" id="WP_179774555.1">
    <property type="nucleotide sequence ID" value="NZ_JACCFK010000001.1"/>
</dbReference>
<dbReference type="InterPro" id="IPR036661">
    <property type="entry name" value="Luciferase-like_sf"/>
</dbReference>
<dbReference type="CDD" id="cd01097">
    <property type="entry name" value="Tetrahydromethanopterin_reductase"/>
    <property type="match status" value="1"/>
</dbReference>
<feature type="domain" description="Luciferase-like" evidence="1">
    <location>
        <begin position="19"/>
        <end position="213"/>
    </location>
</feature>
<name>A0A853B6W3_9PSEU</name>
<dbReference type="GO" id="GO:0016705">
    <property type="term" value="F:oxidoreductase activity, acting on paired donors, with incorporation or reduction of molecular oxygen"/>
    <property type="evidence" value="ECO:0007669"/>
    <property type="project" value="InterPro"/>
</dbReference>
<dbReference type="AlphaFoldDB" id="A0A853B6W3"/>